<protein>
    <submittedName>
        <fullName evidence="1">Uncharacterized protein</fullName>
    </submittedName>
</protein>
<gene>
    <name evidence="1" type="ORF">C241_19157</name>
</gene>
<organism evidence="1 2">
    <name type="scientific">Bradyrhizobium lupini HPC(L)</name>
    <dbReference type="NCBI Taxonomy" id="1229491"/>
    <lineage>
        <taxon>Bacteria</taxon>
        <taxon>Pseudomonadati</taxon>
        <taxon>Pseudomonadota</taxon>
        <taxon>Alphaproteobacteria</taxon>
        <taxon>Hyphomicrobiales</taxon>
        <taxon>Nitrobacteraceae</taxon>
        <taxon>Bradyrhizobium</taxon>
    </lineage>
</organism>
<reference evidence="1 2" key="1">
    <citation type="journal article" date="2013" name="Genome Announc.">
        <title>Genome Sequence of Rhizobium lupini HPC(L) Isolated from Saline Desert Soil, Kutch (Gujarat).</title>
        <authorList>
            <person name="Agarwal L."/>
            <person name="Purohit H.J."/>
        </authorList>
    </citation>
    <scope>NUCLEOTIDE SEQUENCE [LARGE SCALE GENOMIC DNA]</scope>
    <source>
        <strain evidence="2">HPC(L)</strain>
    </source>
</reference>
<evidence type="ECO:0000313" key="2">
    <source>
        <dbReference type="Proteomes" id="UP000017668"/>
    </source>
</evidence>
<accession>A0ABN0HIA7</accession>
<dbReference type="EMBL" id="AMQQ01000029">
    <property type="protein sequence ID" value="EKJ94322.1"/>
    <property type="molecule type" value="Genomic_DNA"/>
</dbReference>
<sequence length="78" mass="8461">MPYQWIARGPMDNAIGSMFGKGMMASEVGAAINPYIFRHRCWADNGSSIVSKDRAMMLTGSLTPRKMAIAVAAVKVIL</sequence>
<comment type="caution">
    <text evidence="1">The sequence shown here is derived from an EMBL/GenBank/DDBJ whole genome shotgun (WGS) entry which is preliminary data.</text>
</comment>
<proteinExistence type="predicted"/>
<dbReference type="Proteomes" id="UP000017668">
    <property type="component" value="Unassembled WGS sequence"/>
</dbReference>
<name>A0ABN0HIA7_RHILU</name>
<evidence type="ECO:0000313" key="1">
    <source>
        <dbReference type="EMBL" id="EKJ94322.1"/>
    </source>
</evidence>
<keyword evidence="2" id="KW-1185">Reference proteome</keyword>